<evidence type="ECO:0000313" key="3">
    <source>
        <dbReference type="Proteomes" id="UP000824150"/>
    </source>
</evidence>
<feature type="transmembrane region" description="Helical" evidence="1">
    <location>
        <begin position="232"/>
        <end position="251"/>
    </location>
</feature>
<dbReference type="AlphaFoldDB" id="A0A9E2KQ35"/>
<feature type="transmembrane region" description="Helical" evidence="1">
    <location>
        <begin position="75"/>
        <end position="97"/>
    </location>
</feature>
<evidence type="ECO:0000256" key="1">
    <source>
        <dbReference type="SAM" id="Phobius"/>
    </source>
</evidence>
<keyword evidence="1" id="KW-0472">Membrane</keyword>
<dbReference type="Proteomes" id="UP000824150">
    <property type="component" value="Unassembled WGS sequence"/>
</dbReference>
<reference evidence="2" key="1">
    <citation type="journal article" date="2021" name="PeerJ">
        <title>Extensive microbial diversity within the chicken gut microbiome revealed by metagenomics and culture.</title>
        <authorList>
            <person name="Gilroy R."/>
            <person name="Ravi A."/>
            <person name="Getino M."/>
            <person name="Pursley I."/>
            <person name="Horton D.L."/>
            <person name="Alikhan N.F."/>
            <person name="Baker D."/>
            <person name="Gharbi K."/>
            <person name="Hall N."/>
            <person name="Watson M."/>
            <person name="Adriaenssens E.M."/>
            <person name="Foster-Nyarko E."/>
            <person name="Jarju S."/>
            <person name="Secka A."/>
            <person name="Antonio M."/>
            <person name="Oren A."/>
            <person name="Chaudhuri R.R."/>
            <person name="La Ragione R."/>
            <person name="Hildebrand F."/>
            <person name="Pallen M.J."/>
        </authorList>
    </citation>
    <scope>NUCLEOTIDE SEQUENCE</scope>
    <source>
        <strain evidence="2">687</strain>
    </source>
</reference>
<feature type="transmembrane region" description="Helical" evidence="1">
    <location>
        <begin position="178"/>
        <end position="199"/>
    </location>
</feature>
<keyword evidence="1" id="KW-0812">Transmembrane</keyword>
<sequence>MSALPVNPRFLGIGGCLKALLVGLTGSFKELPRFSLCPLLLVIWLPLWLILPPLATLGLRSLKEHKPIRVLGSGALLRLLSLELIYLLTLYVIYMVVSALQAQAFTTYLTAVAAHPVVQIGTPEQLAYARKVQFLWQGAFFIYALLLFVQVCLTNLSLSSLSLGQCLKLTFSSLLKNLPGLLLLLIIAILVFTGIEHYFATLKIAAIRGQLEATLSTLFPYAFILLRLYLAYAWVTALALCSSAALGYFNLQVRASDKDRFNPAA</sequence>
<protein>
    <submittedName>
        <fullName evidence="2">Uncharacterized protein</fullName>
    </submittedName>
</protein>
<reference evidence="2" key="2">
    <citation type="submission" date="2021-04" db="EMBL/GenBank/DDBJ databases">
        <authorList>
            <person name="Gilroy R."/>
        </authorList>
    </citation>
    <scope>NUCLEOTIDE SEQUENCE</scope>
    <source>
        <strain evidence="2">687</strain>
    </source>
</reference>
<keyword evidence="1" id="KW-1133">Transmembrane helix</keyword>
<organism evidence="2 3">
    <name type="scientific">Candidatus Anaerobiospirillum merdipullorum</name>
    <dbReference type="NCBI Taxonomy" id="2838450"/>
    <lineage>
        <taxon>Bacteria</taxon>
        <taxon>Pseudomonadati</taxon>
        <taxon>Pseudomonadota</taxon>
        <taxon>Gammaproteobacteria</taxon>
        <taxon>Aeromonadales</taxon>
        <taxon>Succinivibrionaceae</taxon>
        <taxon>Anaerobiospirillum</taxon>
    </lineage>
</organism>
<name>A0A9E2KQ35_9GAMM</name>
<dbReference type="EMBL" id="JAHLFG010000076">
    <property type="protein sequence ID" value="MBU3827218.1"/>
    <property type="molecule type" value="Genomic_DNA"/>
</dbReference>
<gene>
    <name evidence="2" type="ORF">IAA31_06990</name>
</gene>
<comment type="caution">
    <text evidence="2">The sequence shown here is derived from an EMBL/GenBank/DDBJ whole genome shotgun (WGS) entry which is preliminary data.</text>
</comment>
<evidence type="ECO:0000313" key="2">
    <source>
        <dbReference type="EMBL" id="MBU3827218.1"/>
    </source>
</evidence>
<accession>A0A9E2KQ35</accession>
<proteinExistence type="predicted"/>
<feature type="transmembrane region" description="Helical" evidence="1">
    <location>
        <begin position="36"/>
        <end position="55"/>
    </location>
</feature>
<feature type="transmembrane region" description="Helical" evidence="1">
    <location>
        <begin position="134"/>
        <end position="158"/>
    </location>
</feature>